<dbReference type="RefSeq" id="WP_258423695.1">
    <property type="nucleotide sequence ID" value="NZ_JANSUY010000010.1"/>
</dbReference>
<evidence type="ECO:0000313" key="2">
    <source>
        <dbReference type="Proteomes" id="UP001142175"/>
    </source>
</evidence>
<dbReference type="AlphaFoldDB" id="A0A9X2P4I1"/>
<protein>
    <submittedName>
        <fullName evidence="1">Uncharacterized protein</fullName>
    </submittedName>
</protein>
<keyword evidence="2" id="KW-1185">Reference proteome</keyword>
<dbReference type="Proteomes" id="UP001142175">
    <property type="component" value="Unassembled WGS sequence"/>
</dbReference>
<accession>A0A9X2P4I1</accession>
<organism evidence="1 2">
    <name type="scientific">Aquiflexum gelatinilyticum</name>
    <dbReference type="NCBI Taxonomy" id="2961943"/>
    <lineage>
        <taxon>Bacteria</taxon>
        <taxon>Pseudomonadati</taxon>
        <taxon>Bacteroidota</taxon>
        <taxon>Cytophagia</taxon>
        <taxon>Cytophagales</taxon>
        <taxon>Cyclobacteriaceae</taxon>
        <taxon>Aquiflexum</taxon>
    </lineage>
</organism>
<gene>
    <name evidence="1" type="ORF">NU887_12360</name>
</gene>
<evidence type="ECO:0000313" key="1">
    <source>
        <dbReference type="EMBL" id="MCR9015833.1"/>
    </source>
</evidence>
<dbReference type="EMBL" id="JANSUY010000010">
    <property type="protein sequence ID" value="MCR9015833.1"/>
    <property type="molecule type" value="Genomic_DNA"/>
</dbReference>
<sequence length="159" mass="17757">MDNSISITIPPAELQAVKDALATINGILKPYLKALTPEDRRKLLKMGDGSEPFVSKVMDYAVSDPQFLPSFVQLAELEKDWDAYSALVPIFRTVQQLENNLSDTVMLTGSETFEGSLSYYNSVKMAAKMNVPDAKTIYEDLSKRFEAQGKRKSKPSEEI</sequence>
<proteinExistence type="predicted"/>
<reference evidence="1" key="1">
    <citation type="submission" date="2022-08" db="EMBL/GenBank/DDBJ databases">
        <authorList>
            <person name="Zhang D."/>
        </authorList>
    </citation>
    <scope>NUCLEOTIDE SEQUENCE</scope>
    <source>
        <strain evidence="1">XJ19-11</strain>
    </source>
</reference>
<name>A0A9X2P4I1_9BACT</name>
<comment type="caution">
    <text evidence="1">The sequence shown here is derived from an EMBL/GenBank/DDBJ whole genome shotgun (WGS) entry which is preliminary data.</text>
</comment>